<organism evidence="1">
    <name type="scientific">Coralloluteibacterium stylophorae</name>
    <dbReference type="NCBI Taxonomy" id="1776034"/>
    <lineage>
        <taxon>Bacteria</taxon>
        <taxon>Pseudomonadati</taxon>
        <taxon>Pseudomonadota</taxon>
        <taxon>Gammaproteobacteria</taxon>
        <taxon>Lysobacterales</taxon>
        <taxon>Lysobacteraceae</taxon>
        <taxon>Coralloluteibacterium</taxon>
    </lineage>
</organism>
<keyword evidence="3" id="KW-1185">Reference proteome</keyword>
<dbReference type="EMBL" id="JAGQFT020000008">
    <property type="protein sequence ID" value="MBS7458046.1"/>
    <property type="molecule type" value="Genomic_DNA"/>
</dbReference>
<reference evidence="1" key="2">
    <citation type="submission" date="2021-04" db="EMBL/GenBank/DDBJ databases">
        <authorList>
            <person name="Karlyshev A.V."/>
        </authorList>
    </citation>
    <scope>NUCLEOTIDE SEQUENCE</scope>
    <source>
        <strain evidence="1">LMG 29479</strain>
    </source>
</reference>
<name>A0A8J7VUB4_9GAMM</name>
<protein>
    <recommendedName>
        <fullName evidence="4">EcsC family protein</fullName>
    </recommendedName>
</protein>
<accession>A0A8J7VUB4</accession>
<evidence type="ECO:0000313" key="1">
    <source>
        <dbReference type="EMBL" id="MBR0562019.1"/>
    </source>
</evidence>
<sequence>MSKPPTRRLRGLPIEIQARRLRSGSDLSTRITDAVSGLLGRTPGSDEDRSPTPHLRAQEIADAAARRAGVVAGSLALPPGPLGWMTVLPELYAIWTIQAQMVADIAATYGQHWRLGREQMLFCLFRHTAAQAFRDFAVRAGQRWLVQGATQEVLTRAVRHVGVHLSRRALTRGVSRWMPVLGAVGVGTYAWYDTREVARTAMELFAQAGDEEREALADGQGG</sequence>
<dbReference type="EMBL" id="JAGQFT010000031">
    <property type="protein sequence ID" value="MBR0562019.1"/>
    <property type="molecule type" value="Genomic_DNA"/>
</dbReference>
<dbReference type="AlphaFoldDB" id="A0A8J7VUB4"/>
<gene>
    <name evidence="2" type="ORF">KB893_012980</name>
    <name evidence="1" type="ORF">KB893_05760</name>
</gene>
<dbReference type="RefSeq" id="WP_211925985.1">
    <property type="nucleotide sequence ID" value="NZ_JAGQFT020000008.1"/>
</dbReference>
<proteinExistence type="predicted"/>
<evidence type="ECO:0000313" key="3">
    <source>
        <dbReference type="Proteomes" id="UP000675747"/>
    </source>
</evidence>
<evidence type="ECO:0008006" key="4">
    <source>
        <dbReference type="Google" id="ProtNLM"/>
    </source>
</evidence>
<dbReference type="Proteomes" id="UP000675747">
    <property type="component" value="Unassembled WGS sequence"/>
</dbReference>
<evidence type="ECO:0000313" key="2">
    <source>
        <dbReference type="EMBL" id="MBS7458046.1"/>
    </source>
</evidence>
<comment type="caution">
    <text evidence="1">The sequence shown here is derived from an EMBL/GenBank/DDBJ whole genome shotgun (WGS) entry which is preliminary data.</text>
</comment>
<reference evidence="2 3" key="1">
    <citation type="journal article" date="2021" name="Microbiol. Resour. Announc.">
        <title>Draft Genome Sequence of Coralloluteibacterium stylophorae LMG 29479T.</title>
        <authorList>
            <person name="Karlyshev A.V."/>
            <person name="Kudryashova E.B."/>
            <person name="Ariskina E.V."/>
            <person name="Conroy A.P."/>
            <person name="Abidueva E.Y."/>
        </authorList>
    </citation>
    <scope>NUCLEOTIDE SEQUENCE [LARGE SCALE GENOMIC DNA]</scope>
    <source>
        <strain evidence="2 3">LMG 29479</strain>
    </source>
</reference>